<gene>
    <name evidence="2" type="ORF">CAEBREN_31241</name>
</gene>
<dbReference type="InParanoid" id="G0PJ82"/>
<dbReference type="PANTHER" id="PTHR22751:SF54">
    <property type="entry name" value="G-PROTEIN COUPLED RECEPTORS FAMILY 1 PROFILE DOMAIN-CONTAINING PROTEIN"/>
    <property type="match status" value="1"/>
</dbReference>
<evidence type="ECO:0000313" key="2">
    <source>
        <dbReference type="EMBL" id="EGT58811.1"/>
    </source>
</evidence>
<dbReference type="PANTHER" id="PTHR22751">
    <property type="entry name" value="G-PROTEIN COUPLED RECEPTOR-RELATED"/>
    <property type="match status" value="1"/>
</dbReference>
<dbReference type="SUPFAM" id="SSF81321">
    <property type="entry name" value="Family A G protein-coupled receptor-like"/>
    <property type="match status" value="1"/>
</dbReference>
<keyword evidence="1" id="KW-0732">Signal</keyword>
<reference evidence="3" key="1">
    <citation type="submission" date="2011-07" db="EMBL/GenBank/DDBJ databases">
        <authorList>
            <consortium name="Caenorhabditis brenneri Sequencing and Analysis Consortium"/>
            <person name="Wilson R.K."/>
        </authorList>
    </citation>
    <scope>NUCLEOTIDE SEQUENCE [LARGE SCALE GENOMIC DNA]</scope>
    <source>
        <strain evidence="3">PB2801</strain>
    </source>
</reference>
<dbReference type="GO" id="GO:0008528">
    <property type="term" value="F:G protein-coupled peptide receptor activity"/>
    <property type="evidence" value="ECO:0007669"/>
    <property type="project" value="InterPro"/>
</dbReference>
<organism evidence="3">
    <name type="scientific">Caenorhabditis brenneri</name>
    <name type="common">Nematode worm</name>
    <dbReference type="NCBI Taxonomy" id="135651"/>
    <lineage>
        <taxon>Eukaryota</taxon>
        <taxon>Metazoa</taxon>
        <taxon>Ecdysozoa</taxon>
        <taxon>Nematoda</taxon>
        <taxon>Chromadorea</taxon>
        <taxon>Rhabditida</taxon>
        <taxon>Rhabditina</taxon>
        <taxon>Rhabditomorpha</taxon>
        <taxon>Rhabditoidea</taxon>
        <taxon>Rhabditidae</taxon>
        <taxon>Peloderinae</taxon>
        <taxon>Caenorhabditis</taxon>
    </lineage>
</organism>
<dbReference type="InterPro" id="IPR019427">
    <property type="entry name" value="7TM_GPCR_serpentine_rcpt_Srw"/>
</dbReference>
<protein>
    <submittedName>
        <fullName evidence="2">Uncharacterized protein</fullName>
    </submittedName>
</protein>
<name>G0PJ82_CAEBE</name>
<dbReference type="AlphaFoldDB" id="G0PJ82"/>
<feature type="chain" id="PRO_5003406439" evidence="1">
    <location>
        <begin position="23"/>
        <end position="70"/>
    </location>
</feature>
<evidence type="ECO:0000313" key="3">
    <source>
        <dbReference type="Proteomes" id="UP000008068"/>
    </source>
</evidence>
<dbReference type="EMBL" id="GL380652">
    <property type="protein sequence ID" value="EGT58811.1"/>
    <property type="molecule type" value="Genomic_DNA"/>
</dbReference>
<proteinExistence type="predicted"/>
<accession>G0PJ82</accession>
<sequence length="70" mass="7855">MLLTMCISILSIFQIFNSSIHCIICLTVSSHYRETVKSLFLCQKEEDPNLFKTSRVSGSGVSGTGRQRNQ</sequence>
<dbReference type="STRING" id="135651.G0PJ82"/>
<dbReference type="OrthoDB" id="5891494at2759"/>
<dbReference type="Proteomes" id="UP000008068">
    <property type="component" value="Unassembled WGS sequence"/>
</dbReference>
<dbReference type="Pfam" id="PF10324">
    <property type="entry name" value="7TM_GPCR_Srw"/>
    <property type="match status" value="1"/>
</dbReference>
<feature type="signal peptide" evidence="1">
    <location>
        <begin position="1"/>
        <end position="22"/>
    </location>
</feature>
<keyword evidence="3" id="KW-1185">Reference proteome</keyword>
<dbReference type="Gene3D" id="1.20.1070.10">
    <property type="entry name" value="Rhodopsin 7-helix transmembrane proteins"/>
    <property type="match status" value="1"/>
</dbReference>
<evidence type="ECO:0000256" key="1">
    <source>
        <dbReference type="SAM" id="SignalP"/>
    </source>
</evidence>
<dbReference type="HOGENOM" id="CLU_2760080_0_0_1"/>